<dbReference type="AlphaFoldDB" id="A0AAD2Q4X1"/>
<dbReference type="EMBL" id="CAVNYO010000403">
    <property type="protein sequence ID" value="CAK5274572.1"/>
    <property type="molecule type" value="Genomic_DNA"/>
</dbReference>
<keyword evidence="2" id="KW-1185">Reference proteome</keyword>
<protein>
    <submittedName>
        <fullName evidence="1">Uncharacterized protein</fullName>
    </submittedName>
</protein>
<sequence>MGVPLRDALVGPSGALLQVPVRFYRFPGRSLLTNSGGRSVRAPRLVRTNAPHLGLRALVPCVKLDAIFGPELELRKCVEISAVFCDAAICPGFWRCHSSIRARRLVPMTRRGTYEPLGRTTWPSTFRLHFPACVSSSTRGQRMIKCPDSPQ</sequence>
<dbReference type="Proteomes" id="UP001295794">
    <property type="component" value="Unassembled WGS sequence"/>
</dbReference>
<comment type="caution">
    <text evidence="1">The sequence shown here is derived from an EMBL/GenBank/DDBJ whole genome shotgun (WGS) entry which is preliminary data.</text>
</comment>
<reference evidence="1" key="1">
    <citation type="submission" date="2023-11" db="EMBL/GenBank/DDBJ databases">
        <authorList>
            <person name="De Vega J J."/>
            <person name="De Vega J J."/>
        </authorList>
    </citation>
    <scope>NUCLEOTIDE SEQUENCE</scope>
</reference>
<accession>A0AAD2Q4X1</accession>
<evidence type="ECO:0000313" key="1">
    <source>
        <dbReference type="EMBL" id="CAK5274572.1"/>
    </source>
</evidence>
<evidence type="ECO:0000313" key="2">
    <source>
        <dbReference type="Proteomes" id="UP001295794"/>
    </source>
</evidence>
<gene>
    <name evidence="1" type="ORF">MYCIT1_LOCUS21820</name>
</gene>
<proteinExistence type="predicted"/>
<name>A0AAD2Q4X1_9AGAR</name>
<organism evidence="1 2">
    <name type="scientific">Mycena citricolor</name>
    <dbReference type="NCBI Taxonomy" id="2018698"/>
    <lineage>
        <taxon>Eukaryota</taxon>
        <taxon>Fungi</taxon>
        <taxon>Dikarya</taxon>
        <taxon>Basidiomycota</taxon>
        <taxon>Agaricomycotina</taxon>
        <taxon>Agaricomycetes</taxon>
        <taxon>Agaricomycetidae</taxon>
        <taxon>Agaricales</taxon>
        <taxon>Marasmiineae</taxon>
        <taxon>Mycenaceae</taxon>
        <taxon>Mycena</taxon>
    </lineage>
</organism>